<evidence type="ECO:0000256" key="1">
    <source>
        <dbReference type="PROSITE-ProRule" id="PRU00339"/>
    </source>
</evidence>
<dbReference type="FunFam" id="3.30.70.270:FF:000001">
    <property type="entry name" value="Diguanylate cyclase domain protein"/>
    <property type="match status" value="1"/>
</dbReference>
<dbReference type="SUPFAM" id="SSF48452">
    <property type="entry name" value="TPR-like"/>
    <property type="match status" value="2"/>
</dbReference>
<dbReference type="InterPro" id="IPR011990">
    <property type="entry name" value="TPR-like_helical_dom_sf"/>
</dbReference>
<feature type="repeat" description="TPR" evidence="1">
    <location>
        <begin position="128"/>
        <end position="161"/>
    </location>
</feature>
<dbReference type="InterPro" id="IPR000160">
    <property type="entry name" value="GGDEF_dom"/>
</dbReference>
<dbReference type="SMART" id="SM00267">
    <property type="entry name" value="GGDEF"/>
    <property type="match status" value="1"/>
</dbReference>
<keyword evidence="2" id="KW-0175">Coiled coil</keyword>
<dbReference type="GO" id="GO:0052621">
    <property type="term" value="F:diguanylate cyclase activity"/>
    <property type="evidence" value="ECO:0007669"/>
    <property type="project" value="TreeGrafter"/>
</dbReference>
<evidence type="ECO:0000256" key="2">
    <source>
        <dbReference type="SAM" id="Coils"/>
    </source>
</evidence>
<dbReference type="AlphaFoldDB" id="A0A562J9K1"/>
<organism evidence="4 5">
    <name type="scientific">Sedimentibacter saalensis</name>
    <dbReference type="NCBI Taxonomy" id="130788"/>
    <lineage>
        <taxon>Bacteria</taxon>
        <taxon>Bacillati</taxon>
        <taxon>Bacillota</taxon>
        <taxon>Tissierellia</taxon>
        <taxon>Sedimentibacter</taxon>
    </lineage>
</organism>
<dbReference type="PROSITE" id="PS50005">
    <property type="entry name" value="TPR"/>
    <property type="match status" value="2"/>
</dbReference>
<dbReference type="SUPFAM" id="SSF55073">
    <property type="entry name" value="Nucleotide cyclase"/>
    <property type="match status" value="1"/>
</dbReference>
<dbReference type="Pfam" id="PF00990">
    <property type="entry name" value="GGDEF"/>
    <property type="match status" value="1"/>
</dbReference>
<proteinExistence type="predicted"/>
<dbReference type="Gene3D" id="1.25.40.10">
    <property type="entry name" value="Tetratricopeptide repeat domain"/>
    <property type="match status" value="1"/>
</dbReference>
<dbReference type="InterPro" id="IPR019734">
    <property type="entry name" value="TPR_rpt"/>
</dbReference>
<comment type="caution">
    <text evidence="4">The sequence shown here is derived from an EMBL/GenBank/DDBJ whole genome shotgun (WGS) entry which is preliminary data.</text>
</comment>
<dbReference type="PROSITE" id="PS50887">
    <property type="entry name" value="GGDEF"/>
    <property type="match status" value="1"/>
</dbReference>
<keyword evidence="1" id="KW-0802">TPR repeat</keyword>
<accession>A0A562J9K1</accession>
<dbReference type="OrthoDB" id="1706775at2"/>
<dbReference type="RefSeq" id="WP_145083112.1">
    <property type="nucleotide sequence ID" value="NZ_VLKH01000005.1"/>
</dbReference>
<dbReference type="CDD" id="cd01949">
    <property type="entry name" value="GGDEF"/>
    <property type="match status" value="1"/>
</dbReference>
<dbReference type="GO" id="GO:1902201">
    <property type="term" value="P:negative regulation of bacterial-type flagellum-dependent cell motility"/>
    <property type="evidence" value="ECO:0007669"/>
    <property type="project" value="TreeGrafter"/>
</dbReference>
<dbReference type="EMBL" id="VLKH01000005">
    <property type="protein sequence ID" value="TWH79807.1"/>
    <property type="molecule type" value="Genomic_DNA"/>
</dbReference>
<dbReference type="PANTHER" id="PTHR45138">
    <property type="entry name" value="REGULATORY COMPONENTS OF SENSORY TRANSDUCTION SYSTEM"/>
    <property type="match status" value="1"/>
</dbReference>
<keyword evidence="5" id="KW-1185">Reference proteome</keyword>
<name>A0A562J9K1_9FIRM</name>
<dbReference type="GO" id="GO:0043709">
    <property type="term" value="P:cell adhesion involved in single-species biofilm formation"/>
    <property type="evidence" value="ECO:0007669"/>
    <property type="project" value="TreeGrafter"/>
</dbReference>
<evidence type="ECO:0000259" key="3">
    <source>
        <dbReference type="PROSITE" id="PS50887"/>
    </source>
</evidence>
<dbReference type="Gene3D" id="3.30.70.270">
    <property type="match status" value="1"/>
</dbReference>
<dbReference type="NCBIfam" id="TIGR00254">
    <property type="entry name" value="GGDEF"/>
    <property type="match status" value="1"/>
</dbReference>
<dbReference type="InterPro" id="IPR050469">
    <property type="entry name" value="Diguanylate_Cyclase"/>
</dbReference>
<feature type="domain" description="GGDEF" evidence="3">
    <location>
        <begin position="407"/>
        <end position="544"/>
    </location>
</feature>
<feature type="coiled-coil region" evidence="2">
    <location>
        <begin position="331"/>
        <end position="376"/>
    </location>
</feature>
<dbReference type="PANTHER" id="PTHR45138:SF9">
    <property type="entry name" value="DIGUANYLATE CYCLASE DGCM-RELATED"/>
    <property type="match status" value="1"/>
</dbReference>
<dbReference type="InterPro" id="IPR029787">
    <property type="entry name" value="Nucleotide_cyclase"/>
</dbReference>
<feature type="repeat" description="TPR" evidence="1">
    <location>
        <begin position="168"/>
        <end position="201"/>
    </location>
</feature>
<dbReference type="SMART" id="SM00028">
    <property type="entry name" value="TPR"/>
    <property type="match status" value="6"/>
</dbReference>
<dbReference type="GO" id="GO:0005886">
    <property type="term" value="C:plasma membrane"/>
    <property type="evidence" value="ECO:0007669"/>
    <property type="project" value="TreeGrafter"/>
</dbReference>
<dbReference type="Pfam" id="PF13424">
    <property type="entry name" value="TPR_12"/>
    <property type="match status" value="1"/>
</dbReference>
<protein>
    <submittedName>
        <fullName evidence="4">Diguanylate cyclase (GGDEF)-like protein</fullName>
    </submittedName>
</protein>
<gene>
    <name evidence="4" type="ORF">LY60_02126</name>
</gene>
<reference evidence="4 5" key="1">
    <citation type="submission" date="2019-07" db="EMBL/GenBank/DDBJ databases">
        <title>Genomic Encyclopedia of Type Strains, Phase I: the one thousand microbial genomes (KMG-I) project.</title>
        <authorList>
            <person name="Kyrpides N."/>
        </authorList>
    </citation>
    <scope>NUCLEOTIDE SEQUENCE [LARGE SCALE GENOMIC DNA]</scope>
    <source>
        <strain evidence="4 5">DSM 13558</strain>
    </source>
</reference>
<evidence type="ECO:0000313" key="5">
    <source>
        <dbReference type="Proteomes" id="UP000315343"/>
    </source>
</evidence>
<sequence>MKETVSKEIYEILEKSKKIAAIKPYKSYEMSLEAYNKSRKFSLKTEEGYSLVAMAFACRAKSEISQMLDCSLRALEIFEDTNNADGKMKSLNLAGIAYFYSSMYEEALRYFLEVSDVAFKQSDKFMQSCVMNNIGEIYRESSSNEKALDYFFDSLKICQDNKYQMNEASILGNIGEIFFNEGKYDESLDYYLKSYDILVEKNDMLTMGGIENRLGKISFSVKDFMKAEEYYFRALNRLEEVNNKYFTIDVLMNIAELMFNKNDRKAFVYIEKAMSYAEQINAKKKMCQVYKYISECYECEEDYKSSLEYYKKFYNINEEITASNLGNKIELLNVELKYIKANEKYEKLKTRLQEEISAKTKELQRIREANKILEKRAYEDELTGIPNRRSINFCLNNTVEEALTNDDSLVLFMIDIDHFKKYNDCWGHSKGDYCLKKVADCIRNIQNKRKDTFGRYGGEEFVYFAKSIDYEQSLELGNYIRNEVGKLNLYYTSNGQTNAVTISIGGVTGKAATLGSASKIMEAADKELYNAKEAGRNKTVLKLVD</sequence>
<evidence type="ECO:0000313" key="4">
    <source>
        <dbReference type="EMBL" id="TWH79807.1"/>
    </source>
</evidence>
<dbReference type="Proteomes" id="UP000315343">
    <property type="component" value="Unassembled WGS sequence"/>
</dbReference>
<dbReference type="InterPro" id="IPR043128">
    <property type="entry name" value="Rev_trsase/Diguanyl_cyclase"/>
</dbReference>